<reference evidence="2" key="2">
    <citation type="submission" date="2020-05" db="EMBL/GenBank/DDBJ databases">
        <authorList>
            <person name="Kim H.-S."/>
            <person name="Proctor R.H."/>
            <person name="Brown D.W."/>
        </authorList>
    </citation>
    <scope>NUCLEOTIDE SEQUENCE</scope>
    <source>
        <strain evidence="2">NRRL 22465</strain>
    </source>
</reference>
<evidence type="ECO:0000313" key="2">
    <source>
        <dbReference type="EMBL" id="KAF4978645.1"/>
    </source>
</evidence>
<name>A0A8H4UL48_9HYPO</name>
<organism evidence="2 3">
    <name type="scientific">Fusarium zealandicum</name>
    <dbReference type="NCBI Taxonomy" id="1053134"/>
    <lineage>
        <taxon>Eukaryota</taxon>
        <taxon>Fungi</taxon>
        <taxon>Dikarya</taxon>
        <taxon>Ascomycota</taxon>
        <taxon>Pezizomycotina</taxon>
        <taxon>Sordariomycetes</taxon>
        <taxon>Hypocreomycetidae</taxon>
        <taxon>Hypocreales</taxon>
        <taxon>Nectriaceae</taxon>
        <taxon>Fusarium</taxon>
        <taxon>Fusarium staphyleae species complex</taxon>
    </lineage>
</organism>
<evidence type="ECO:0000256" key="1">
    <source>
        <dbReference type="SAM" id="MobiDB-lite"/>
    </source>
</evidence>
<feature type="compositionally biased region" description="Basic and acidic residues" evidence="1">
    <location>
        <begin position="74"/>
        <end position="85"/>
    </location>
</feature>
<dbReference type="AlphaFoldDB" id="A0A8H4UL48"/>
<gene>
    <name evidence="2" type="ORF">FZEAL_5007</name>
</gene>
<reference evidence="2" key="1">
    <citation type="journal article" date="2020" name="BMC Genomics">
        <title>Correction to: Identification and distribution of gene clusters required for synthesis of sphingolipid metabolism inhibitors in diverse species of the filamentous fungus Fusarium.</title>
        <authorList>
            <person name="Kim H.S."/>
            <person name="Lohmar J.M."/>
            <person name="Busman M."/>
            <person name="Brown D.W."/>
            <person name="Naumann T.A."/>
            <person name="Divon H.H."/>
            <person name="Lysoe E."/>
            <person name="Uhlig S."/>
            <person name="Proctor R.H."/>
        </authorList>
    </citation>
    <scope>NUCLEOTIDE SEQUENCE</scope>
    <source>
        <strain evidence="2">NRRL 22465</strain>
    </source>
</reference>
<keyword evidence="3" id="KW-1185">Reference proteome</keyword>
<feature type="region of interest" description="Disordered" evidence="1">
    <location>
        <begin position="74"/>
        <end position="93"/>
    </location>
</feature>
<evidence type="ECO:0000313" key="3">
    <source>
        <dbReference type="Proteomes" id="UP000635477"/>
    </source>
</evidence>
<protein>
    <submittedName>
        <fullName evidence="2">Uncharacterized protein</fullName>
    </submittedName>
</protein>
<comment type="caution">
    <text evidence="2">The sequence shown here is derived from an EMBL/GenBank/DDBJ whole genome shotgun (WGS) entry which is preliminary data.</text>
</comment>
<dbReference type="EMBL" id="JABEYC010000353">
    <property type="protein sequence ID" value="KAF4978645.1"/>
    <property type="molecule type" value="Genomic_DNA"/>
</dbReference>
<accession>A0A8H4UL48</accession>
<dbReference type="Proteomes" id="UP000635477">
    <property type="component" value="Unassembled WGS sequence"/>
</dbReference>
<proteinExistence type="predicted"/>
<sequence length="203" mass="22855">MSFRKNQDKTINPFVDISQSKQWLNVKKPTLGAGTAITHNNLEAVASMTQATAAMCLDLTGEISNEDFRGNLQHKAEKQATEERRRTRQLGTLPSAFQFSDEKQLARPIPLGNGLFLGSESGWAKRWLEDKIRESPEMANLITAIPISEIPMIGNRVPLQLPTEADREHFITRVPFPGLPGNRADDEHRFINQLKRRHGESSK</sequence>